<dbReference type="GO" id="GO:0031204">
    <property type="term" value="P:post-translational protein targeting to membrane, translocation"/>
    <property type="evidence" value="ECO:0007669"/>
    <property type="project" value="TreeGrafter"/>
</dbReference>
<keyword evidence="5 12" id="KW-0812">Transmembrane</keyword>
<evidence type="ECO:0000256" key="7">
    <source>
        <dbReference type="ARBA" id="ARBA00022927"/>
    </source>
</evidence>
<reference evidence="13" key="1">
    <citation type="journal article" date="2015" name="Insect Biochem. Mol. Biol.">
        <title>An insight into the sialome of the horse fly, Tabanus bromius.</title>
        <authorList>
            <person name="Ribeiro J.M."/>
            <person name="Kazimirova M."/>
            <person name="Takac P."/>
            <person name="Andersen J.F."/>
            <person name="Francischetti I.M."/>
        </authorList>
    </citation>
    <scope>NUCLEOTIDE SEQUENCE</scope>
</reference>
<feature type="compositionally biased region" description="Basic and acidic residues" evidence="11">
    <location>
        <begin position="1"/>
        <end position="14"/>
    </location>
</feature>
<sequence>MSDKKRSKRRKDEYVGPGEQEVEKPAKEEFNVAKWLRKNVPVKKTKFLNHYVEYFNASKALDALMASKFAQPGSGLFTTREEAVEFLDVMLVHKFFHRAKKVPVSPEELKGKSKKAVTDKPEKEEKPRKDATKKEKIKDEKGTDAESSHVEGKSGDKTDKEKEKRKRKIRLDMHPEQVFVDGSEAYVWIYDPIPMHYWIFGTALVIGAIVICLFPLWPPILRKGVYYLSIAAAGFLVFILGLTVLRFIIFLIVWILTGAKHHLWIFPNLTEDVGFLASFWPLYHHEYRDGSETEKTNKKSKKKKKDKDSDAENDDEAPLLEPEKIENIKEHDVDILPEHSPKHEKPEQLATETRKEQSQEKNDESPDRKSSVTPSESESEGSQRSSTGKDFEIVDSAEVDTS</sequence>
<evidence type="ECO:0000313" key="13">
    <source>
        <dbReference type="EMBL" id="JAI17205.1"/>
    </source>
</evidence>
<dbReference type="EMBL" id="GDAI01000398">
    <property type="protein sequence ID" value="JAI17205.1"/>
    <property type="molecule type" value="mRNA"/>
</dbReference>
<evidence type="ECO:0000256" key="1">
    <source>
        <dbReference type="ARBA" id="ARBA00004477"/>
    </source>
</evidence>
<keyword evidence="4" id="KW-0813">Transport</keyword>
<keyword evidence="9" id="KW-0811">Translocation</keyword>
<evidence type="ECO:0000256" key="9">
    <source>
        <dbReference type="ARBA" id="ARBA00023010"/>
    </source>
</evidence>
<feature type="region of interest" description="Disordered" evidence="11">
    <location>
        <begin position="1"/>
        <end position="22"/>
    </location>
</feature>
<feature type="transmembrane region" description="Helical" evidence="12">
    <location>
        <begin position="224"/>
        <end position="256"/>
    </location>
</feature>
<dbReference type="PANTHER" id="PTHR12443:SF9">
    <property type="entry name" value="TRANSLOCATION PROTEIN SEC62"/>
    <property type="match status" value="1"/>
</dbReference>
<keyword evidence="6" id="KW-0256">Endoplasmic reticulum</keyword>
<evidence type="ECO:0000256" key="4">
    <source>
        <dbReference type="ARBA" id="ARBA00022448"/>
    </source>
</evidence>
<feature type="transmembrane region" description="Helical" evidence="12">
    <location>
        <begin position="197"/>
        <end position="218"/>
    </location>
</feature>
<accession>A0A0K8TTE3</accession>
<protein>
    <recommendedName>
        <fullName evidence="3">Translocation protein SEC62</fullName>
    </recommendedName>
</protein>
<evidence type="ECO:0000256" key="11">
    <source>
        <dbReference type="SAM" id="MobiDB-lite"/>
    </source>
</evidence>
<evidence type="ECO:0000256" key="2">
    <source>
        <dbReference type="ARBA" id="ARBA00010604"/>
    </source>
</evidence>
<evidence type="ECO:0000256" key="6">
    <source>
        <dbReference type="ARBA" id="ARBA00022824"/>
    </source>
</evidence>
<dbReference type="Gene3D" id="1.10.10.10">
    <property type="entry name" value="Winged helix-like DNA-binding domain superfamily/Winged helix DNA-binding domain"/>
    <property type="match status" value="1"/>
</dbReference>
<feature type="compositionally biased region" description="Acidic residues" evidence="11">
    <location>
        <begin position="393"/>
        <end position="402"/>
    </location>
</feature>
<proteinExistence type="evidence at transcript level"/>
<keyword evidence="10 12" id="KW-0472">Membrane</keyword>
<evidence type="ECO:0000256" key="5">
    <source>
        <dbReference type="ARBA" id="ARBA00022692"/>
    </source>
</evidence>
<dbReference type="InterPro" id="IPR004728">
    <property type="entry name" value="Sec62"/>
</dbReference>
<dbReference type="GO" id="GO:0005789">
    <property type="term" value="C:endoplasmic reticulum membrane"/>
    <property type="evidence" value="ECO:0007669"/>
    <property type="project" value="UniProtKB-SubCell"/>
</dbReference>
<evidence type="ECO:0000256" key="10">
    <source>
        <dbReference type="ARBA" id="ARBA00023136"/>
    </source>
</evidence>
<organism evidence="13">
    <name type="scientific">Tabanus bromius</name>
    <name type="common">Band-eyed brown horse fly</name>
    <dbReference type="NCBI Taxonomy" id="304241"/>
    <lineage>
        <taxon>Eukaryota</taxon>
        <taxon>Metazoa</taxon>
        <taxon>Ecdysozoa</taxon>
        <taxon>Arthropoda</taxon>
        <taxon>Hexapoda</taxon>
        <taxon>Insecta</taxon>
        <taxon>Pterygota</taxon>
        <taxon>Neoptera</taxon>
        <taxon>Endopterygota</taxon>
        <taxon>Diptera</taxon>
        <taxon>Brachycera</taxon>
        <taxon>Tabanomorpha</taxon>
        <taxon>Tabanoidea</taxon>
        <taxon>Tabanidae</taxon>
        <taxon>Tabanus</taxon>
    </lineage>
</organism>
<dbReference type="Pfam" id="PF03839">
    <property type="entry name" value="Sec62"/>
    <property type="match status" value="1"/>
</dbReference>
<keyword evidence="8 12" id="KW-1133">Transmembrane helix</keyword>
<feature type="compositionally biased region" description="Acidic residues" evidence="11">
    <location>
        <begin position="309"/>
        <end position="318"/>
    </location>
</feature>
<feature type="compositionally biased region" description="Basic and acidic residues" evidence="11">
    <location>
        <begin position="321"/>
        <end position="370"/>
    </location>
</feature>
<dbReference type="InterPro" id="IPR036388">
    <property type="entry name" value="WH-like_DNA-bd_sf"/>
</dbReference>
<dbReference type="PANTHER" id="PTHR12443">
    <property type="entry name" value="TRANSLOCATION PROTEIN SEC62"/>
    <property type="match status" value="1"/>
</dbReference>
<feature type="compositionally biased region" description="Basic and acidic residues" evidence="11">
    <location>
        <begin position="107"/>
        <end position="162"/>
    </location>
</feature>
<evidence type="ECO:0000256" key="3">
    <source>
        <dbReference type="ARBA" id="ARBA00021257"/>
    </source>
</evidence>
<comment type="similarity">
    <text evidence="2">Belongs to the SEC62 family.</text>
</comment>
<dbReference type="AlphaFoldDB" id="A0A0K8TTE3"/>
<evidence type="ECO:0000256" key="8">
    <source>
        <dbReference type="ARBA" id="ARBA00022989"/>
    </source>
</evidence>
<feature type="region of interest" description="Disordered" evidence="11">
    <location>
        <begin position="291"/>
        <end position="402"/>
    </location>
</feature>
<comment type="subcellular location">
    <subcellularLocation>
        <location evidence="1">Endoplasmic reticulum membrane</location>
        <topology evidence="1">Multi-pass membrane protein</topology>
    </subcellularLocation>
</comment>
<evidence type="ECO:0000256" key="12">
    <source>
        <dbReference type="SAM" id="Phobius"/>
    </source>
</evidence>
<feature type="region of interest" description="Disordered" evidence="11">
    <location>
        <begin position="107"/>
        <end position="167"/>
    </location>
</feature>
<name>A0A0K8TTE3_TABBR</name>
<keyword evidence="7" id="KW-0653">Protein transport</keyword>